<evidence type="ECO:0000313" key="2">
    <source>
        <dbReference type="Proteomes" id="UP001596328"/>
    </source>
</evidence>
<sequence>MSDDRHVLRRIWSRITLPTWLSRRRDGPLIRRTGELDGEIVVLVEWSNGGTERLVFTPGETQIRATNQHCPPDSPGRVERVVVDDEYRGEVQVVRE</sequence>
<evidence type="ECO:0000313" key="1">
    <source>
        <dbReference type="EMBL" id="MFC6725237.1"/>
    </source>
</evidence>
<comment type="caution">
    <text evidence="1">The sequence shown here is derived from an EMBL/GenBank/DDBJ whole genome shotgun (WGS) entry which is preliminary data.</text>
</comment>
<name>A0ABD5S152_9EURY</name>
<keyword evidence="2" id="KW-1185">Reference proteome</keyword>
<reference evidence="1 2" key="1">
    <citation type="journal article" date="2019" name="Int. J. Syst. Evol. Microbiol.">
        <title>The Global Catalogue of Microorganisms (GCM) 10K type strain sequencing project: providing services to taxonomists for standard genome sequencing and annotation.</title>
        <authorList>
            <consortium name="The Broad Institute Genomics Platform"/>
            <consortium name="The Broad Institute Genome Sequencing Center for Infectious Disease"/>
            <person name="Wu L."/>
            <person name="Ma J."/>
        </authorList>
    </citation>
    <scope>NUCLEOTIDE SEQUENCE [LARGE SCALE GENOMIC DNA]</scope>
    <source>
        <strain evidence="1 2">NBRC 111368</strain>
    </source>
</reference>
<protein>
    <submittedName>
        <fullName evidence="1">Uncharacterized protein</fullName>
    </submittedName>
</protein>
<organism evidence="1 2">
    <name type="scientific">Halobium palmae</name>
    <dbReference type="NCBI Taxonomy" id="1776492"/>
    <lineage>
        <taxon>Archaea</taxon>
        <taxon>Methanobacteriati</taxon>
        <taxon>Methanobacteriota</taxon>
        <taxon>Stenosarchaea group</taxon>
        <taxon>Halobacteria</taxon>
        <taxon>Halobacteriales</taxon>
        <taxon>Haloferacaceae</taxon>
        <taxon>Halobium</taxon>
    </lineage>
</organism>
<dbReference type="AlphaFoldDB" id="A0ABD5S152"/>
<gene>
    <name evidence="1" type="ORF">ACFQE1_12825</name>
</gene>
<dbReference type="Proteomes" id="UP001596328">
    <property type="component" value="Unassembled WGS sequence"/>
</dbReference>
<accession>A0ABD5S152</accession>
<proteinExistence type="predicted"/>
<dbReference type="EMBL" id="JBHSWU010000436">
    <property type="protein sequence ID" value="MFC6725237.1"/>
    <property type="molecule type" value="Genomic_DNA"/>
</dbReference>